<evidence type="ECO:0000313" key="2">
    <source>
        <dbReference type="EMBL" id="KAA3470112.1"/>
    </source>
</evidence>
<feature type="compositionally biased region" description="Low complexity" evidence="1">
    <location>
        <begin position="238"/>
        <end position="259"/>
    </location>
</feature>
<feature type="region of interest" description="Disordered" evidence="1">
    <location>
        <begin position="1"/>
        <end position="46"/>
    </location>
</feature>
<feature type="region of interest" description="Disordered" evidence="1">
    <location>
        <begin position="224"/>
        <end position="259"/>
    </location>
</feature>
<dbReference type="Proteomes" id="UP000325315">
    <property type="component" value="Unassembled WGS sequence"/>
</dbReference>
<reference evidence="3" key="1">
    <citation type="journal article" date="2019" name="Plant Biotechnol. J.">
        <title>Genome sequencing of the Australian wild diploid species Gossypium australe highlights disease resistance and delayed gland morphogenesis.</title>
        <authorList>
            <person name="Cai Y."/>
            <person name="Cai X."/>
            <person name="Wang Q."/>
            <person name="Wang P."/>
            <person name="Zhang Y."/>
            <person name="Cai C."/>
            <person name="Xu Y."/>
            <person name="Wang K."/>
            <person name="Zhou Z."/>
            <person name="Wang C."/>
            <person name="Geng S."/>
            <person name="Li B."/>
            <person name="Dong Q."/>
            <person name="Hou Y."/>
            <person name="Wang H."/>
            <person name="Ai P."/>
            <person name="Liu Z."/>
            <person name="Yi F."/>
            <person name="Sun M."/>
            <person name="An G."/>
            <person name="Cheng J."/>
            <person name="Zhang Y."/>
            <person name="Shi Q."/>
            <person name="Xie Y."/>
            <person name="Shi X."/>
            <person name="Chang Y."/>
            <person name="Huang F."/>
            <person name="Chen Y."/>
            <person name="Hong S."/>
            <person name="Mi L."/>
            <person name="Sun Q."/>
            <person name="Zhang L."/>
            <person name="Zhou B."/>
            <person name="Peng R."/>
            <person name="Zhang X."/>
            <person name="Liu F."/>
        </authorList>
    </citation>
    <scope>NUCLEOTIDE SEQUENCE [LARGE SCALE GENOMIC DNA]</scope>
    <source>
        <strain evidence="3">cv. PA1801</strain>
    </source>
</reference>
<accession>A0A5B6VLX7</accession>
<comment type="caution">
    <text evidence="2">The sequence shown here is derived from an EMBL/GenBank/DDBJ whole genome shotgun (WGS) entry which is preliminary data.</text>
</comment>
<feature type="compositionally biased region" description="Polar residues" evidence="1">
    <location>
        <begin position="24"/>
        <end position="45"/>
    </location>
</feature>
<dbReference type="AlphaFoldDB" id="A0A5B6VLX7"/>
<organism evidence="2 3">
    <name type="scientific">Gossypium australe</name>
    <dbReference type="NCBI Taxonomy" id="47621"/>
    <lineage>
        <taxon>Eukaryota</taxon>
        <taxon>Viridiplantae</taxon>
        <taxon>Streptophyta</taxon>
        <taxon>Embryophyta</taxon>
        <taxon>Tracheophyta</taxon>
        <taxon>Spermatophyta</taxon>
        <taxon>Magnoliopsida</taxon>
        <taxon>eudicotyledons</taxon>
        <taxon>Gunneridae</taxon>
        <taxon>Pentapetalae</taxon>
        <taxon>rosids</taxon>
        <taxon>malvids</taxon>
        <taxon>Malvales</taxon>
        <taxon>Malvaceae</taxon>
        <taxon>Malvoideae</taxon>
        <taxon>Gossypium</taxon>
    </lineage>
</organism>
<keyword evidence="3" id="KW-1185">Reference proteome</keyword>
<gene>
    <name evidence="2" type="ORF">EPI10_015848</name>
</gene>
<evidence type="ECO:0000256" key="1">
    <source>
        <dbReference type="SAM" id="MobiDB-lite"/>
    </source>
</evidence>
<proteinExistence type="predicted"/>
<dbReference type="PANTHER" id="PTHR34482:SF36">
    <property type="entry name" value="RETROTRANSPOSON GAG DOMAIN-CONTAINING PROTEIN"/>
    <property type="match status" value="1"/>
</dbReference>
<name>A0A5B6VLX7_9ROSI</name>
<evidence type="ECO:0000313" key="3">
    <source>
        <dbReference type="Proteomes" id="UP000325315"/>
    </source>
</evidence>
<sequence length="327" mass="35617">MSSRGSRGCGFRGFHGHRGGARVESSSMGSIPNLETSKTISTPTTKMRYRTLTAGDGALSQAMIQALEKVAWTHSRSGGRGGIIGVAPTLAEYWLEAIERIMTDIDCSPAQKLRDAVSLLRDEAYQWWLIVEQVCGGQLCGGSLTRVYEFGSGRVVYGLVRFDGPPRTEALVAATEIQLYSDCGRRHSDECWKKLSACLCCGLVEHRVRNYPRQPDQVPATAQTLATSSVQPPRVVQQPSRGRGIISRGNSSSRGQRSPSTDAGTFFIHFVPYFDLIDIGSTHLYVASTVSANLGVSIVNTVREVSMISLLGQSTRTFRGSRDCIFS</sequence>
<protein>
    <submittedName>
        <fullName evidence="2">DNA/RNA polymerases superfamily protein</fullName>
    </submittedName>
</protein>
<dbReference type="PANTHER" id="PTHR34482">
    <property type="entry name" value="DNA DAMAGE-INDUCIBLE PROTEIN 1-LIKE"/>
    <property type="match status" value="1"/>
</dbReference>
<dbReference type="EMBL" id="SMMG02000006">
    <property type="protein sequence ID" value="KAA3470112.1"/>
    <property type="molecule type" value="Genomic_DNA"/>
</dbReference>